<evidence type="ECO:0000313" key="3">
    <source>
        <dbReference type="Proteomes" id="UP000826195"/>
    </source>
</evidence>
<keyword evidence="3" id="KW-1185">Reference proteome</keyword>
<feature type="compositionally biased region" description="Basic and acidic residues" evidence="1">
    <location>
        <begin position="51"/>
        <end position="64"/>
    </location>
</feature>
<feature type="region of interest" description="Disordered" evidence="1">
    <location>
        <begin position="1"/>
        <end position="113"/>
    </location>
</feature>
<name>A0AAV7HVR4_COTGL</name>
<accession>A0AAV7HVR4</accession>
<protein>
    <submittedName>
        <fullName evidence="2">Uncharacterized protein</fullName>
    </submittedName>
</protein>
<dbReference type="Proteomes" id="UP000826195">
    <property type="component" value="Unassembled WGS sequence"/>
</dbReference>
<dbReference type="AlphaFoldDB" id="A0AAV7HVR4"/>
<evidence type="ECO:0000313" key="2">
    <source>
        <dbReference type="EMBL" id="KAH0534867.1"/>
    </source>
</evidence>
<proteinExistence type="predicted"/>
<comment type="caution">
    <text evidence="2">The sequence shown here is derived from an EMBL/GenBank/DDBJ whole genome shotgun (WGS) entry which is preliminary data.</text>
</comment>
<sequence length="409" mass="48088">MISRYLLEDGSDEEATRESPEGSNNNEEASRESPESEKDTRDPPEGEEDTRDSPEGTEATRDSPDGGDDEAAYQYQNKAFREENTDNSQRDKRSDREAADDDGDGSPKDTYRQKFMINYIQKTISVDQKDILDDEEATEDNAMFDKCDLIEPWLKRLNIESGSENQNNQTDLDSIIEKNLNSLDYNREDTIHQALHLLLLNILLQIRIFIKEILNNILASMQFEFCERIQIIYSYFIDLRQLEDADQCEHFYIHLLIFSGIVCKVMTSRRRSRSYYHKKLEDLNREYHDMIDRYRLEGDNLTRVAIKVKMGTMNKNISKKFTVSVAKPEPEKSATKKGPKIKYFSRTYYQQAIEEMQNLMKKAENIFSMWLNDLFRRLNTNDLPLNILKKLREEEWHFFDTTGYLDNLD</sequence>
<feature type="compositionally biased region" description="Basic and acidic residues" evidence="1">
    <location>
        <begin position="28"/>
        <end position="44"/>
    </location>
</feature>
<gene>
    <name evidence="2" type="ORF">KQX54_009430</name>
</gene>
<evidence type="ECO:0000256" key="1">
    <source>
        <dbReference type="SAM" id="MobiDB-lite"/>
    </source>
</evidence>
<feature type="compositionally biased region" description="Basic and acidic residues" evidence="1">
    <location>
        <begin position="79"/>
        <end position="97"/>
    </location>
</feature>
<dbReference type="EMBL" id="JAHXZJ010002982">
    <property type="protein sequence ID" value="KAH0534867.1"/>
    <property type="molecule type" value="Genomic_DNA"/>
</dbReference>
<reference evidence="2 3" key="1">
    <citation type="journal article" date="2021" name="J. Hered.">
        <title>A chromosome-level genome assembly of the parasitoid wasp, Cotesia glomerata (Hymenoptera: Braconidae).</title>
        <authorList>
            <person name="Pinto B.J."/>
            <person name="Weis J.J."/>
            <person name="Gamble T."/>
            <person name="Ode P.J."/>
            <person name="Paul R."/>
            <person name="Zaspel J.M."/>
        </authorList>
    </citation>
    <scope>NUCLEOTIDE SEQUENCE [LARGE SCALE GENOMIC DNA]</scope>
    <source>
        <strain evidence="2">CgM1</strain>
    </source>
</reference>
<organism evidence="2 3">
    <name type="scientific">Cotesia glomerata</name>
    <name type="common">Lepidopteran parasitic wasp</name>
    <name type="synonym">Apanteles glomeratus</name>
    <dbReference type="NCBI Taxonomy" id="32391"/>
    <lineage>
        <taxon>Eukaryota</taxon>
        <taxon>Metazoa</taxon>
        <taxon>Ecdysozoa</taxon>
        <taxon>Arthropoda</taxon>
        <taxon>Hexapoda</taxon>
        <taxon>Insecta</taxon>
        <taxon>Pterygota</taxon>
        <taxon>Neoptera</taxon>
        <taxon>Endopterygota</taxon>
        <taxon>Hymenoptera</taxon>
        <taxon>Apocrita</taxon>
        <taxon>Ichneumonoidea</taxon>
        <taxon>Braconidae</taxon>
        <taxon>Microgastrinae</taxon>
        <taxon>Cotesia</taxon>
    </lineage>
</organism>